<sequence length="104" mass="11694">MAESDWDMVTVLHKKRPSAAQDKSKQAVLAAQRKGEDVETSKKWAADPEGPDHENQREAQVITDYKSGKAIPNHQVLRKIERAISLKLQGRDISRPLKKAPKGR</sequence>
<comment type="subcellular location">
    <subcellularLocation>
        <location evidence="1">Nucleus</location>
    </subcellularLocation>
</comment>
<dbReference type="GeneTree" id="ENSGT01000000221359"/>
<evidence type="ECO:0000313" key="6">
    <source>
        <dbReference type="Proteomes" id="UP000694406"/>
    </source>
</evidence>
<dbReference type="InterPro" id="IPR013729">
    <property type="entry name" value="MBF1_N"/>
</dbReference>
<dbReference type="Pfam" id="PF08523">
    <property type="entry name" value="MBF1"/>
    <property type="match status" value="1"/>
</dbReference>
<name>A0A8C5SI98_LATLA</name>
<dbReference type="Gene3D" id="1.10.260.40">
    <property type="entry name" value="lambda repressor-like DNA-binding domains"/>
    <property type="match status" value="1"/>
</dbReference>
<dbReference type="InterPro" id="IPR010982">
    <property type="entry name" value="Lambda_DNA-bd_dom_sf"/>
</dbReference>
<evidence type="ECO:0000313" key="5">
    <source>
        <dbReference type="Ensembl" id="ENSLLTP00000016948.1"/>
    </source>
</evidence>
<dbReference type="Proteomes" id="UP000694406">
    <property type="component" value="Unplaced"/>
</dbReference>
<accession>A0A8C5SI98</accession>
<keyword evidence="6" id="KW-1185">Reference proteome</keyword>
<evidence type="ECO:0000256" key="2">
    <source>
        <dbReference type="ARBA" id="ARBA00023125"/>
    </source>
</evidence>
<feature type="domain" description="Multiprotein bridging factor 1 N-terminal" evidence="4">
    <location>
        <begin position="4"/>
        <end position="58"/>
    </location>
</feature>
<evidence type="ECO:0000259" key="4">
    <source>
        <dbReference type="Pfam" id="PF08523"/>
    </source>
</evidence>
<reference evidence="5" key="1">
    <citation type="submission" date="2025-08" db="UniProtKB">
        <authorList>
            <consortium name="Ensembl"/>
        </authorList>
    </citation>
    <scope>IDENTIFICATION</scope>
</reference>
<evidence type="ECO:0000256" key="1">
    <source>
        <dbReference type="ARBA" id="ARBA00004123"/>
    </source>
</evidence>
<dbReference type="Ensembl" id="ENSLLTT00000017586.1">
    <property type="protein sequence ID" value="ENSLLTP00000016948.1"/>
    <property type="gene ID" value="ENSLLTG00000012913.1"/>
</dbReference>
<keyword evidence="2" id="KW-0238">DNA-binding</keyword>
<dbReference type="AlphaFoldDB" id="A0A8C5SI98"/>
<protein>
    <recommendedName>
        <fullName evidence="4">Multiprotein bridging factor 1 N-terminal domain-containing protein</fullName>
    </recommendedName>
</protein>
<dbReference type="GO" id="GO:0003677">
    <property type="term" value="F:DNA binding"/>
    <property type="evidence" value="ECO:0007669"/>
    <property type="project" value="UniProtKB-KW"/>
</dbReference>
<dbReference type="GO" id="GO:0005634">
    <property type="term" value="C:nucleus"/>
    <property type="evidence" value="ECO:0007669"/>
    <property type="project" value="UniProtKB-SubCell"/>
</dbReference>
<evidence type="ECO:0000256" key="3">
    <source>
        <dbReference type="SAM" id="MobiDB-lite"/>
    </source>
</evidence>
<feature type="compositionally biased region" description="Basic and acidic residues" evidence="3">
    <location>
        <begin position="33"/>
        <end position="56"/>
    </location>
</feature>
<dbReference type="PANTHER" id="PTHR10245">
    <property type="entry name" value="ENDOTHELIAL DIFFERENTIATION-RELATED FACTOR 1 MULTIPROTEIN BRIDGING FACTOR 1"/>
    <property type="match status" value="1"/>
</dbReference>
<proteinExistence type="predicted"/>
<feature type="region of interest" description="Disordered" evidence="3">
    <location>
        <begin position="15"/>
        <end position="56"/>
    </location>
</feature>
<reference evidence="5" key="2">
    <citation type="submission" date="2025-09" db="UniProtKB">
        <authorList>
            <consortium name="Ensembl"/>
        </authorList>
    </citation>
    <scope>IDENTIFICATION</scope>
</reference>
<organism evidence="5 6">
    <name type="scientific">Laticauda laticaudata</name>
    <name type="common">Blue-ringed sea krait</name>
    <name type="synonym">Blue-lipped sea krait</name>
    <dbReference type="NCBI Taxonomy" id="8630"/>
    <lineage>
        <taxon>Eukaryota</taxon>
        <taxon>Metazoa</taxon>
        <taxon>Chordata</taxon>
        <taxon>Craniata</taxon>
        <taxon>Vertebrata</taxon>
        <taxon>Euteleostomi</taxon>
        <taxon>Lepidosauria</taxon>
        <taxon>Squamata</taxon>
        <taxon>Bifurcata</taxon>
        <taxon>Unidentata</taxon>
        <taxon>Episquamata</taxon>
        <taxon>Toxicofera</taxon>
        <taxon>Serpentes</taxon>
        <taxon>Colubroidea</taxon>
        <taxon>Elapidae</taxon>
        <taxon>Laticaudinae</taxon>
        <taxon>Laticauda</taxon>
    </lineage>
</organism>
<dbReference type="PANTHER" id="PTHR10245:SF15">
    <property type="entry name" value="ENDOTHELIAL DIFFERENTIATION-RELATED FACTOR 1"/>
    <property type="match status" value="1"/>
</dbReference>